<evidence type="ECO:0000313" key="3">
    <source>
        <dbReference type="Proteomes" id="UP000515947"/>
    </source>
</evidence>
<protein>
    <recommendedName>
        <fullName evidence="4">Phosphotransferase</fullName>
    </recommendedName>
</protein>
<evidence type="ECO:0000256" key="1">
    <source>
        <dbReference type="SAM" id="MobiDB-lite"/>
    </source>
</evidence>
<accession>A0A7G9REL8</accession>
<evidence type="ECO:0000313" key="2">
    <source>
        <dbReference type="EMBL" id="QNN54043.1"/>
    </source>
</evidence>
<dbReference type="Proteomes" id="UP000515947">
    <property type="component" value="Chromosome"/>
</dbReference>
<name>A0A7G9REL8_9ACTN</name>
<feature type="region of interest" description="Disordered" evidence="1">
    <location>
        <begin position="246"/>
        <end position="280"/>
    </location>
</feature>
<evidence type="ECO:0008006" key="4">
    <source>
        <dbReference type="Google" id="ProtNLM"/>
    </source>
</evidence>
<dbReference type="EMBL" id="CP060713">
    <property type="protein sequence ID" value="QNN54043.1"/>
    <property type="molecule type" value="Genomic_DNA"/>
</dbReference>
<dbReference type="InterPro" id="IPR011009">
    <property type="entry name" value="Kinase-like_dom_sf"/>
</dbReference>
<keyword evidence="3" id="KW-1185">Reference proteome</keyword>
<dbReference type="RefSeq" id="WP_187579885.1">
    <property type="nucleotide sequence ID" value="NZ_CP060713.1"/>
</dbReference>
<reference evidence="2 3" key="1">
    <citation type="submission" date="2020-08" db="EMBL/GenBank/DDBJ databases">
        <title>Genome sequence of Nocardioides mesophilus KACC 16243T.</title>
        <authorList>
            <person name="Hyun D.-W."/>
            <person name="Bae J.-W."/>
        </authorList>
    </citation>
    <scope>NUCLEOTIDE SEQUENCE [LARGE SCALE GENOMIC DNA]</scope>
    <source>
        <strain evidence="2 3">KACC 16243</strain>
    </source>
</reference>
<organism evidence="2 3">
    <name type="scientific">Nocardioides mesophilus</name>
    <dbReference type="NCBI Taxonomy" id="433659"/>
    <lineage>
        <taxon>Bacteria</taxon>
        <taxon>Bacillati</taxon>
        <taxon>Actinomycetota</taxon>
        <taxon>Actinomycetes</taxon>
        <taxon>Propionibacteriales</taxon>
        <taxon>Nocardioidaceae</taxon>
        <taxon>Nocardioides</taxon>
    </lineage>
</organism>
<dbReference type="SUPFAM" id="SSF56112">
    <property type="entry name" value="Protein kinase-like (PK-like)"/>
    <property type="match status" value="1"/>
</dbReference>
<feature type="compositionally biased region" description="Low complexity" evidence="1">
    <location>
        <begin position="264"/>
        <end position="274"/>
    </location>
</feature>
<dbReference type="AlphaFoldDB" id="A0A7G9REL8"/>
<gene>
    <name evidence="2" type="ORF">H9L09_06595</name>
</gene>
<sequence>MTSLLPSTRPGPAATPGDLAALVRRFWLTDPEGLVMHDSPVVTTFGELPPTHRPVEVYVVAPNLRAPRYLVPAGCRQAVAAAFAHDLASPSWRTRLAGRAVAAGWWSGAAEPVLRARLVVGVDRRVPERQLREWLLLRHLSSRLRHEVAAVLQVRPATPLTKPTARLIDRSGVSQGYLKVGWSPATKPLVRNEARVLWSLRGRAGDVIVPRLRDAGSWQGLDYVVTAPLPALRRMGRSPEAMSRLVGSVAASEARPLGDPRRPGPAGARPDGPDQTGHRRAGADVAAYLRTLEGRLAGAAASQPAEVAALGALLARVRRSSPRPPLGRWHGDWVPSNVGQGRSGTVAWDWEHSQPAVPVGFDLLHWRFQLRLAERDATLADAAAEVYDAAPQLAELGVPEQERSAVATLYLLEILTRETFVAAQGGGWDPRLHQALSEVVEGAGPGRDFSH</sequence>
<dbReference type="KEGG" id="nmes:H9L09_06595"/>
<proteinExistence type="predicted"/>